<gene>
    <name evidence="1" type="ORF">SAMN04487820_110107</name>
</gene>
<protein>
    <submittedName>
        <fullName evidence="1">Uncharacterized protein</fullName>
    </submittedName>
</protein>
<organism evidence="1 2">
    <name type="scientific">Actinopolyspora mzabensis</name>
    <dbReference type="NCBI Taxonomy" id="995066"/>
    <lineage>
        <taxon>Bacteria</taxon>
        <taxon>Bacillati</taxon>
        <taxon>Actinomycetota</taxon>
        <taxon>Actinomycetes</taxon>
        <taxon>Actinopolysporales</taxon>
        <taxon>Actinopolysporaceae</taxon>
        <taxon>Actinopolyspora</taxon>
    </lineage>
</organism>
<dbReference type="RefSeq" id="WP_092629917.1">
    <property type="nucleotide sequence ID" value="NZ_FNFM01000010.1"/>
</dbReference>
<keyword evidence="2" id="KW-1185">Reference proteome</keyword>
<dbReference type="Proteomes" id="UP000199213">
    <property type="component" value="Unassembled WGS sequence"/>
</dbReference>
<name>A0A1G9DHS6_ACTMZ</name>
<dbReference type="EMBL" id="FNFM01000010">
    <property type="protein sequence ID" value="SDK63452.1"/>
    <property type="molecule type" value="Genomic_DNA"/>
</dbReference>
<evidence type="ECO:0000313" key="2">
    <source>
        <dbReference type="Proteomes" id="UP000199213"/>
    </source>
</evidence>
<sequence length="253" mass="26855">MGLDSPLPRSLEARTTWCHPDEAIRWVFAQRSVRYDVAGLDPTGSPHPGWGKRLGQGIKRAAGGAGMAVLGAGLSIATGEIPVREGGTNGPAPSVPDFPNVTVFGADPDSEAACLLSQQELARLMGNDSINLDKLAGDWILTSQRLALLVPEGGFTQRSGATGLVSGAVSWASKNVRKYGDNEAGKPLEPNTLTSLFEIPRTSITGFDTADRATGSEENPRTERCFRITLRDGSGFDLHKPDPAVQQLTEMTS</sequence>
<accession>A0A1G9DHS6</accession>
<dbReference type="AlphaFoldDB" id="A0A1G9DHS6"/>
<reference evidence="2" key="1">
    <citation type="submission" date="2016-10" db="EMBL/GenBank/DDBJ databases">
        <authorList>
            <person name="Varghese N."/>
            <person name="Submissions S."/>
        </authorList>
    </citation>
    <scope>NUCLEOTIDE SEQUENCE [LARGE SCALE GENOMIC DNA]</scope>
    <source>
        <strain evidence="2">DSM 45460</strain>
    </source>
</reference>
<dbReference type="OrthoDB" id="3668204at2"/>
<evidence type="ECO:0000313" key="1">
    <source>
        <dbReference type="EMBL" id="SDK63452.1"/>
    </source>
</evidence>
<proteinExistence type="predicted"/>